<feature type="compositionally biased region" description="Basic residues" evidence="1">
    <location>
        <begin position="25"/>
        <end position="50"/>
    </location>
</feature>
<feature type="compositionally biased region" description="Basic and acidic residues" evidence="1">
    <location>
        <begin position="153"/>
        <end position="166"/>
    </location>
</feature>
<evidence type="ECO:0000313" key="2">
    <source>
        <dbReference type="EMBL" id="BAG94125.1"/>
    </source>
</evidence>
<feature type="compositionally biased region" description="Basic residues" evidence="1">
    <location>
        <begin position="97"/>
        <end position="120"/>
    </location>
</feature>
<organism evidence="2">
    <name type="scientific">Oryza sativa subsp. japonica</name>
    <name type="common">Rice</name>
    <dbReference type="NCBI Taxonomy" id="39947"/>
    <lineage>
        <taxon>Eukaryota</taxon>
        <taxon>Viridiplantae</taxon>
        <taxon>Streptophyta</taxon>
        <taxon>Embryophyta</taxon>
        <taxon>Tracheophyta</taxon>
        <taxon>Spermatophyta</taxon>
        <taxon>Magnoliopsida</taxon>
        <taxon>Liliopsida</taxon>
        <taxon>Poales</taxon>
        <taxon>Poaceae</taxon>
        <taxon>BOP clade</taxon>
        <taxon>Oryzoideae</taxon>
        <taxon>Oryzeae</taxon>
        <taxon>Oryzinae</taxon>
        <taxon>Oryza</taxon>
        <taxon>Oryza sativa</taxon>
    </lineage>
</organism>
<dbReference type="EMBL" id="AK099435">
    <property type="protein sequence ID" value="BAG94125.1"/>
    <property type="molecule type" value="mRNA"/>
</dbReference>
<feature type="compositionally biased region" description="Basic residues" evidence="1">
    <location>
        <begin position="131"/>
        <end position="144"/>
    </location>
</feature>
<feature type="compositionally biased region" description="Gly residues" evidence="1">
    <location>
        <begin position="273"/>
        <end position="285"/>
    </location>
</feature>
<evidence type="ECO:0000256" key="1">
    <source>
        <dbReference type="SAM" id="MobiDB-lite"/>
    </source>
</evidence>
<feature type="region of interest" description="Disordered" evidence="1">
    <location>
        <begin position="178"/>
        <end position="331"/>
    </location>
</feature>
<accession>B7EP28</accession>
<sequence length="472" mass="52951">MHHARMLHMAVLRQLQVGQLGVPRGLRHAGRHGHLAGLRPRRRRRRRRRAAAAAGALPRLRVGDLRPVHGPGRGVVLPHVPRRRRVRPRPLGLPAPARRRLPRQRRLPRRPLLRPGRPPRRGQEHDLRLRALLRRRRVAPHRGRLPQPADHGGAPRRELGGEDGGVRRQLRLHLGLGVQDERLHQARGVSHRSPRSEGDGVRARRRGGAGRARHAGGGEHHRRVPRPLRDLPPRPRRRRHQQLLRQEHRHRRRARRRRRRGGRHAEAELLDGAAGGGGEGGGRAGGPRRRRPGRPGVRQPGEEDEDGERGRVPRRPRRRDGGVGAGRRRLPAEARRLLQEAGAGDAVQQVGEVGVGAVRRPEHRRRRPRCVERAGQGDPRRGHRAVVHGGAAPRAVPGGLPGDADAERRARAPAVQLLREEPAVDDDADRPWPASRQLLVRRRRLHFQMTIAACTCNGQRVQVGLTRAVASE</sequence>
<dbReference type="AlphaFoldDB" id="B7EP28"/>
<name>B7EP28_ORYSJ</name>
<proteinExistence type="evidence at transcript level"/>
<feature type="region of interest" description="Disordered" evidence="1">
    <location>
        <begin position="24"/>
        <end position="54"/>
    </location>
</feature>
<reference evidence="2" key="1">
    <citation type="journal article" date="2003" name="Science">
        <title>Collection, Mapping, and Annotation of Over 28,000 cDNA Clones from japonica Rice.</title>
        <authorList>
            <person name="Kikuchi S."/>
            <person name="Satoh K."/>
            <person name="Nagata T."/>
            <person name="Kawagashira N."/>
            <person name="Doi K."/>
            <person name="Kishimoto N."/>
            <person name="Yazaki J."/>
            <person name="Ishikawa M."/>
            <person name="Yamada H."/>
            <person name="Ooka H."/>
            <person name="Hotta I."/>
            <person name="Kojima K."/>
            <person name="Namiki T."/>
            <person name="Ohneda E."/>
            <person name="Yahagi W."/>
            <person name="Suzuki K."/>
            <person name="Li C."/>
            <person name="Ohtsuki K."/>
            <person name="Shishiki T."/>
            <person name="Otomo Y."/>
            <person name="Murakami K."/>
            <person name="Iida Y."/>
            <person name="Sugano S."/>
            <person name="Fujimura T."/>
            <person name="Suzuki Y."/>
            <person name="Tsunoda Y."/>
            <person name="Kurosaki T."/>
            <person name="Kodama T."/>
            <person name="Masuda H."/>
            <person name="Kobayashi M."/>
            <person name="Xie Q."/>
            <person name="Lu M."/>
            <person name="Narikawa R."/>
            <person name="Sugiyama A."/>
            <person name="Mizuno K."/>
            <person name="Yokomizo S."/>
            <person name="Niikura J."/>
            <person name="Ikeda R."/>
            <person name="Ishibiki J."/>
            <person name="Kawamata M."/>
            <person name="Yoshimura A."/>
            <person name="Miura J."/>
            <person name="Kusumegi T."/>
            <person name="Oka M."/>
            <person name="Ryu R."/>
            <person name="Ueda M."/>
            <person name="Matsubara K."/>
            <person name="Kawai J."/>
            <person name="Carninci P."/>
            <person name="Adachi J."/>
            <person name="Aizawa K."/>
            <person name="Arakawa T."/>
            <person name="Fukuda S."/>
            <person name="Hara A."/>
            <person name="Hashidume W."/>
            <person name="Hayatsu N."/>
            <person name="Imotani K."/>
            <person name="Ishii Y."/>
            <person name="Itoh M."/>
            <person name="Kagawa I."/>
            <person name="Kondo S."/>
            <person name="Konno H."/>
            <person name="Miyazaki A."/>
            <person name="Osato N."/>
            <person name="Ota Y."/>
            <person name="Saito R."/>
            <person name="Sasaki D."/>
            <person name="Sato K."/>
            <person name="Shibata K."/>
            <person name="Shinagawa A."/>
            <person name="Shiraki T."/>
            <person name="Yoshino M."/>
            <person name="Hayashizaki Y."/>
        </authorList>
    </citation>
    <scope>NUCLEOTIDE SEQUENCE</scope>
</reference>
<feature type="compositionally biased region" description="Basic residues" evidence="1">
    <location>
        <begin position="203"/>
        <end position="226"/>
    </location>
</feature>
<feature type="compositionally biased region" description="Basic residues" evidence="1">
    <location>
        <begin position="234"/>
        <end position="262"/>
    </location>
</feature>
<feature type="region of interest" description="Disordered" evidence="1">
    <location>
        <begin position="73"/>
        <end position="166"/>
    </location>
</feature>
<protein>
    <submittedName>
        <fullName evidence="2">cDNA clone:J013014O02, full insert sequence</fullName>
    </submittedName>
</protein>
<feature type="region of interest" description="Disordered" evidence="1">
    <location>
        <begin position="359"/>
        <end position="384"/>
    </location>
</feature>